<dbReference type="InterPro" id="IPR000617">
    <property type="entry name" value="Napin/2SS/CON"/>
</dbReference>
<protein>
    <submittedName>
        <fullName evidence="6">Bifunctional inhibitor/plant lipid transfer protein/seed storage helical domain superfamily</fullName>
    </submittedName>
    <submittedName>
        <fullName evidence="5">Seed storage albumin 12</fullName>
    </submittedName>
</protein>
<keyword evidence="3" id="KW-0708">Seed storage protein</keyword>
<evidence type="ECO:0000256" key="1">
    <source>
        <dbReference type="ARBA" id="ARBA00008262"/>
    </source>
</evidence>
<keyword evidence="7" id="KW-1185">Reference proteome</keyword>
<comment type="similarity">
    <text evidence="1">Belongs to the 2S seed storage albumins family.</text>
</comment>
<evidence type="ECO:0000256" key="4">
    <source>
        <dbReference type="SAM" id="SignalP"/>
    </source>
</evidence>
<evidence type="ECO:0000256" key="3">
    <source>
        <dbReference type="ARBA" id="ARBA00023129"/>
    </source>
</evidence>
<dbReference type="GO" id="GO:0045735">
    <property type="term" value="F:nutrient reservoir activity"/>
    <property type="evidence" value="ECO:0007669"/>
    <property type="project" value="UniProtKB-KW"/>
</dbReference>
<reference evidence="5" key="1">
    <citation type="journal article" date="2016" name="Theor. Appl. Genet.">
        <title>A tripartite approach identifies the major sunflower seed albumins.</title>
        <authorList>
            <person name="Jayasena A.S."/>
            <person name="Franke B."/>
            <person name="Rosengren J."/>
            <person name="Mylne J.S."/>
        </authorList>
    </citation>
    <scope>NUCLEOTIDE SEQUENCE</scope>
    <source>
        <strain evidence="5">Coles dehulled seed</strain>
    </source>
</reference>
<organism evidence="5">
    <name type="scientific">Helianthus annuus</name>
    <name type="common">Common sunflower</name>
    <dbReference type="NCBI Taxonomy" id="4232"/>
    <lineage>
        <taxon>Eukaryota</taxon>
        <taxon>Viridiplantae</taxon>
        <taxon>Streptophyta</taxon>
        <taxon>Embryophyta</taxon>
        <taxon>Tracheophyta</taxon>
        <taxon>Spermatophyta</taxon>
        <taxon>Magnoliopsida</taxon>
        <taxon>eudicotyledons</taxon>
        <taxon>Gunneridae</taxon>
        <taxon>Pentapetalae</taxon>
        <taxon>asterids</taxon>
        <taxon>campanulids</taxon>
        <taxon>Asterales</taxon>
        <taxon>Asteraceae</taxon>
        <taxon>Asteroideae</taxon>
        <taxon>Heliantheae alliance</taxon>
        <taxon>Heliantheae</taxon>
        <taxon>Helianthus</taxon>
    </lineage>
</organism>
<accession>A0A161BZ66</accession>
<evidence type="ECO:0000256" key="2">
    <source>
        <dbReference type="ARBA" id="ARBA00022761"/>
    </source>
</evidence>
<dbReference type="EMBL" id="MNCJ02000328">
    <property type="protein sequence ID" value="KAF5773878.1"/>
    <property type="molecule type" value="Genomic_DNA"/>
</dbReference>
<reference evidence="6" key="2">
    <citation type="journal article" date="2017" name="Nature">
        <title>The sunflower genome provides insights into oil metabolism, flowering and Asterid evolution.</title>
        <authorList>
            <person name="Badouin H."/>
            <person name="Gouzy J."/>
            <person name="Grassa C.J."/>
            <person name="Murat F."/>
            <person name="Staton S.E."/>
            <person name="Cottret L."/>
            <person name="Lelandais-Briere C."/>
            <person name="Owens G.L."/>
            <person name="Carrere S."/>
            <person name="Mayjonade B."/>
            <person name="Legrand L."/>
            <person name="Gill N."/>
            <person name="Kane N.C."/>
            <person name="Bowers J.E."/>
            <person name="Hubner S."/>
            <person name="Bellec A."/>
            <person name="Berard A."/>
            <person name="Berges H."/>
            <person name="Blanchet N."/>
            <person name="Boniface M.C."/>
            <person name="Brunel D."/>
            <person name="Catrice O."/>
            <person name="Chaidir N."/>
            <person name="Claudel C."/>
            <person name="Donnadieu C."/>
            <person name="Faraut T."/>
            <person name="Fievet G."/>
            <person name="Helmstetter N."/>
            <person name="King M."/>
            <person name="Knapp S.J."/>
            <person name="Lai Z."/>
            <person name="Le Paslier M.C."/>
            <person name="Lippi Y."/>
            <person name="Lorenzon L."/>
            <person name="Mandel J.R."/>
            <person name="Marage G."/>
            <person name="Marchand G."/>
            <person name="Marquand E."/>
            <person name="Bret-Mestries E."/>
            <person name="Morien E."/>
            <person name="Nambeesan S."/>
            <person name="Nguyen T."/>
            <person name="Pegot-Espagnet P."/>
            <person name="Pouilly N."/>
            <person name="Raftis F."/>
            <person name="Sallet E."/>
            <person name="Schiex T."/>
            <person name="Thomas J."/>
            <person name="Vandecasteele C."/>
            <person name="Vares D."/>
            <person name="Vear F."/>
            <person name="Vautrin S."/>
            <person name="Crespi M."/>
            <person name="Mangin B."/>
            <person name="Burke J.M."/>
            <person name="Salse J."/>
            <person name="Munos S."/>
            <person name="Vincourt P."/>
            <person name="Rieseberg L.H."/>
            <person name="Langlade N.B."/>
        </authorList>
    </citation>
    <scope>NUCLEOTIDE SEQUENCE</scope>
    <source>
        <tissue evidence="6">Leaves</tissue>
    </source>
</reference>
<keyword evidence="2" id="KW-0758">Storage protein</keyword>
<name>A0A161BZ66_HELAN</name>
<dbReference type="AlphaFoldDB" id="A0A161BZ66"/>
<dbReference type="Gene3D" id="1.10.110.10">
    <property type="entry name" value="Plant lipid-transfer and hydrophobic proteins"/>
    <property type="match status" value="1"/>
</dbReference>
<evidence type="ECO:0000313" key="7">
    <source>
        <dbReference type="Proteomes" id="UP000215914"/>
    </source>
</evidence>
<dbReference type="Proteomes" id="UP000215914">
    <property type="component" value="Unassembled WGS sequence"/>
</dbReference>
<gene>
    <name evidence="5" type="primary">SESA12</name>
    <name evidence="6" type="ORF">HanXRQr2_Chr13g0593681</name>
</gene>
<feature type="signal peptide" evidence="4">
    <location>
        <begin position="1"/>
        <end position="22"/>
    </location>
</feature>
<dbReference type="PANTHER" id="PTHR35496">
    <property type="entry name" value="2S SEED STORAGE PROTEIN 1-RELATED"/>
    <property type="match status" value="1"/>
</dbReference>
<dbReference type="PANTHER" id="PTHR35496:SF4">
    <property type="entry name" value="2S SULFUR-RICH SEED STORAGE PROTEIN 2-LIKE"/>
    <property type="match status" value="1"/>
</dbReference>
<evidence type="ECO:0000313" key="5">
    <source>
        <dbReference type="EMBL" id="AKM13305.1"/>
    </source>
</evidence>
<keyword evidence="4" id="KW-0732">Signal</keyword>
<dbReference type="SUPFAM" id="SSF47699">
    <property type="entry name" value="Bifunctional inhibitor/lipid-transfer protein/seed storage 2S albumin"/>
    <property type="match status" value="1"/>
</dbReference>
<dbReference type="PhylomeDB" id="A0A161BZ66"/>
<dbReference type="Gramene" id="mRNA:HanXRQr2_Chr13g0593681">
    <property type="protein sequence ID" value="CDS:HanXRQr2_Chr13g0593681.1"/>
    <property type="gene ID" value="HanXRQr2_Chr13g0593681"/>
</dbReference>
<sequence length="143" mass="16196">MDKLALFAFTLTTIVTFYDVSATIIENTIKDNGLRMHMDNPRSSQIDCPKANDNDACYVYLADAVSSHQQKMGNQQRLRVCCCIVLKNVTKQRQCNDIQQAYNKALPKAKKVLDQMLVSILAERLPKDCELEVKECQIVKPKG</sequence>
<dbReference type="EMBL" id="KR401274">
    <property type="protein sequence ID" value="AKM13305.1"/>
    <property type="molecule type" value="Genomic_DNA"/>
</dbReference>
<evidence type="ECO:0000313" key="6">
    <source>
        <dbReference type="EMBL" id="KAF5773878.1"/>
    </source>
</evidence>
<dbReference type="InterPro" id="IPR036312">
    <property type="entry name" value="Bifun_inhib/LTP/seed_sf"/>
</dbReference>
<proteinExistence type="inferred from homology"/>
<reference evidence="6" key="3">
    <citation type="submission" date="2020-06" db="EMBL/GenBank/DDBJ databases">
        <title>Helianthus annuus Genome sequencing and assembly Release 2.</title>
        <authorList>
            <person name="Gouzy J."/>
            <person name="Langlade N."/>
            <person name="Munos S."/>
        </authorList>
    </citation>
    <scope>NUCLEOTIDE SEQUENCE</scope>
    <source>
        <tissue evidence="6">Leaves</tissue>
    </source>
</reference>
<feature type="chain" id="PRO_5007822160" evidence="4">
    <location>
        <begin position="23"/>
        <end position="143"/>
    </location>
</feature>